<feature type="domain" description="NTF2" evidence="3">
    <location>
        <begin position="9"/>
        <end position="126"/>
    </location>
</feature>
<sequence>MAEAPFESVGKAFVNHYYATFDSNRANLANLYQEQSMFTWEGEKFLGAAAIAQKLTTLPFQQCAHQITSIDCQPTSGEGVLVFVCGNLKVEGEAADRPPLKYSQSFVLMPLPGGGGYWVLNDIFRLNYG</sequence>
<dbReference type="PANTHER" id="PTHR12612">
    <property type="entry name" value="NUCLEAR TRANSPORT FACTOR 2"/>
    <property type="match status" value="1"/>
</dbReference>
<accession>A0A6U4I285</accession>
<evidence type="ECO:0000313" key="4">
    <source>
        <dbReference type="EMBL" id="CAD8735767.1"/>
    </source>
</evidence>
<dbReference type="InterPro" id="IPR002075">
    <property type="entry name" value="NTF2_dom"/>
</dbReference>
<dbReference type="EMBL" id="HBFK01003683">
    <property type="protein sequence ID" value="CAD8735767.1"/>
    <property type="molecule type" value="Transcribed_RNA"/>
</dbReference>
<protein>
    <recommendedName>
        <fullName evidence="2">Nuclear transport factor 2</fullName>
        <shortName evidence="2">NTF-2</shortName>
    </recommendedName>
</protein>
<name>A0A6U4I285_HEMAN</name>
<evidence type="ECO:0000256" key="2">
    <source>
        <dbReference type="RuleBase" id="RU369002"/>
    </source>
</evidence>
<gene>
    <name evidence="4" type="ORF">HAND1043_LOCUS2258</name>
</gene>
<keyword evidence="1 2" id="KW-0963">Cytoplasm</keyword>
<evidence type="ECO:0000259" key="3">
    <source>
        <dbReference type="PROSITE" id="PS50177"/>
    </source>
</evidence>
<proteinExistence type="predicted"/>
<reference evidence="4" key="1">
    <citation type="submission" date="2021-01" db="EMBL/GenBank/DDBJ databases">
        <authorList>
            <person name="Corre E."/>
            <person name="Pelletier E."/>
            <person name="Niang G."/>
            <person name="Scheremetjew M."/>
            <person name="Finn R."/>
            <person name="Kale V."/>
            <person name="Holt S."/>
            <person name="Cochrane G."/>
            <person name="Meng A."/>
            <person name="Brown T."/>
            <person name="Cohen L."/>
        </authorList>
    </citation>
    <scope>NUCLEOTIDE SEQUENCE</scope>
    <source>
        <strain evidence="4">CCMP441</strain>
    </source>
</reference>
<dbReference type="GO" id="GO:0005635">
    <property type="term" value="C:nuclear envelope"/>
    <property type="evidence" value="ECO:0007669"/>
    <property type="project" value="UniProtKB-ARBA"/>
</dbReference>
<dbReference type="InterPro" id="IPR018222">
    <property type="entry name" value="Nuclear_transport_factor_2_euk"/>
</dbReference>
<keyword evidence="2" id="KW-0539">Nucleus</keyword>
<dbReference type="SUPFAM" id="SSF54427">
    <property type="entry name" value="NTF2-like"/>
    <property type="match status" value="1"/>
</dbReference>
<evidence type="ECO:0000256" key="1">
    <source>
        <dbReference type="ARBA" id="ARBA00022490"/>
    </source>
</evidence>
<comment type="function">
    <text evidence="2">Has a role in nuclear-cytoplasmic transport of proteins and mRNAs.</text>
</comment>
<comment type="subcellular location">
    <subcellularLocation>
        <location evidence="2">Cytoplasm</location>
    </subcellularLocation>
    <subcellularLocation>
        <location evidence="2">Nucleus</location>
    </subcellularLocation>
</comment>
<dbReference type="InterPro" id="IPR032710">
    <property type="entry name" value="NTF2-like_dom_sf"/>
</dbReference>
<dbReference type="FunFam" id="3.10.450.50:FF:000005">
    <property type="entry name" value="Nuclear transport factor 2"/>
    <property type="match status" value="1"/>
</dbReference>
<dbReference type="AlphaFoldDB" id="A0A6U4I285"/>
<dbReference type="Gene3D" id="3.10.450.50">
    <property type="match status" value="1"/>
</dbReference>
<keyword evidence="2" id="KW-0653">Protein transport</keyword>
<keyword evidence="2" id="KW-0813">Transport</keyword>
<dbReference type="GO" id="GO:0005737">
    <property type="term" value="C:cytoplasm"/>
    <property type="evidence" value="ECO:0007669"/>
    <property type="project" value="UniProtKB-SubCell"/>
</dbReference>
<dbReference type="InterPro" id="IPR045875">
    <property type="entry name" value="NTF2"/>
</dbReference>
<dbReference type="GO" id="GO:0051028">
    <property type="term" value="P:mRNA transport"/>
    <property type="evidence" value="ECO:0007669"/>
    <property type="project" value="UniProtKB-UniRule"/>
</dbReference>
<dbReference type="PROSITE" id="PS50177">
    <property type="entry name" value="NTF2_DOMAIN"/>
    <property type="match status" value="1"/>
</dbReference>
<dbReference type="GO" id="GO:0006606">
    <property type="term" value="P:protein import into nucleus"/>
    <property type="evidence" value="ECO:0007669"/>
    <property type="project" value="UniProtKB-ARBA"/>
</dbReference>
<dbReference type="CDD" id="cd00780">
    <property type="entry name" value="NTF2"/>
    <property type="match status" value="1"/>
</dbReference>
<organism evidence="4">
    <name type="scientific">Hemiselmis andersenii</name>
    <name type="common">Cryptophyte alga</name>
    <dbReference type="NCBI Taxonomy" id="464988"/>
    <lineage>
        <taxon>Eukaryota</taxon>
        <taxon>Cryptophyceae</taxon>
        <taxon>Cryptomonadales</taxon>
        <taxon>Hemiselmidaceae</taxon>
        <taxon>Hemiselmis</taxon>
    </lineage>
</organism>
<dbReference type="Pfam" id="PF02136">
    <property type="entry name" value="NTF2"/>
    <property type="match status" value="1"/>
</dbReference>